<comment type="subcellular location">
    <subcellularLocation>
        <location evidence="1">Membrane</location>
        <topology evidence="1">Multi-pass membrane protein</topology>
    </subcellularLocation>
</comment>
<evidence type="ECO:0000313" key="7">
    <source>
        <dbReference type="EMBL" id="KOO21099.1"/>
    </source>
</evidence>
<evidence type="ECO:0000313" key="8">
    <source>
        <dbReference type="Proteomes" id="UP000037460"/>
    </source>
</evidence>
<accession>A0A0M0J3F8</accession>
<sequence>MDVVLAINIVRLFRTPFREPARKGARLVYNPKRIAKHYLSKPGGFAFDLITSLPTHWFFYETPKGTWGYAWRLLRCNRMLRVLDIQDVLYRPLSKTKIDLSVLELVKLSIYTFVTAHWFACYWAYLGQCVPIDPTKEWDTWYVAERNTSWIEKQFLQDATPTRLYIISLYVSFSLIFGGPNDINPSTDSEYMAQVTMLVLGCCFWAYVIGVGVSILSTLYPHLSEHRRIIGMLNYYIHDKSLDADLAARLRTYFSETAATRYFAKNNAELMMSMTSGLRGESSLRSAGALFDNVWYLRPGSRVNADLELEVEFFSKLTLAAQVIIFVRREAISTENLIIVEKGLIARDGIVGLKVVGDDMIINDSDLRHLGKAKAITSLVQTVCVKKDDFFDLMPFFPQARKCIRRAAVMQTRET</sequence>
<dbReference type="OrthoDB" id="447251at2759"/>
<dbReference type="InterPro" id="IPR050818">
    <property type="entry name" value="KCNH_animal-type"/>
</dbReference>
<feature type="domain" description="Ion transport" evidence="6">
    <location>
        <begin position="11"/>
        <end position="210"/>
    </location>
</feature>
<dbReference type="Pfam" id="PF00520">
    <property type="entry name" value="Ion_trans"/>
    <property type="match status" value="1"/>
</dbReference>
<dbReference type="InterPro" id="IPR005821">
    <property type="entry name" value="Ion_trans_dom"/>
</dbReference>
<dbReference type="PANTHER" id="PTHR10217:SF435">
    <property type="entry name" value="POTASSIUM VOLTAGE-GATED CHANNEL PROTEIN EAG"/>
    <property type="match status" value="1"/>
</dbReference>
<dbReference type="Gene3D" id="1.10.287.70">
    <property type="match status" value="1"/>
</dbReference>
<dbReference type="SUPFAM" id="SSF81324">
    <property type="entry name" value="Voltage-gated potassium channels"/>
    <property type="match status" value="1"/>
</dbReference>
<keyword evidence="8" id="KW-1185">Reference proteome</keyword>
<evidence type="ECO:0000259" key="6">
    <source>
        <dbReference type="Pfam" id="PF00520"/>
    </source>
</evidence>
<evidence type="ECO:0000256" key="4">
    <source>
        <dbReference type="ARBA" id="ARBA00023136"/>
    </source>
</evidence>
<organism evidence="7 8">
    <name type="scientific">Chrysochromulina tobinii</name>
    <dbReference type="NCBI Taxonomy" id="1460289"/>
    <lineage>
        <taxon>Eukaryota</taxon>
        <taxon>Haptista</taxon>
        <taxon>Haptophyta</taxon>
        <taxon>Prymnesiophyceae</taxon>
        <taxon>Prymnesiales</taxon>
        <taxon>Chrysochromulinaceae</taxon>
        <taxon>Chrysochromulina</taxon>
    </lineage>
</organism>
<dbReference type="AlphaFoldDB" id="A0A0M0J3F8"/>
<comment type="caution">
    <text evidence="7">The sequence shown here is derived from an EMBL/GenBank/DDBJ whole genome shotgun (WGS) entry which is preliminary data.</text>
</comment>
<evidence type="ECO:0000256" key="3">
    <source>
        <dbReference type="ARBA" id="ARBA00022989"/>
    </source>
</evidence>
<keyword evidence="3 5" id="KW-1133">Transmembrane helix</keyword>
<evidence type="ECO:0000256" key="2">
    <source>
        <dbReference type="ARBA" id="ARBA00022692"/>
    </source>
</evidence>
<feature type="transmembrane region" description="Helical" evidence="5">
    <location>
        <begin position="191"/>
        <end position="220"/>
    </location>
</feature>
<evidence type="ECO:0000256" key="1">
    <source>
        <dbReference type="ARBA" id="ARBA00004141"/>
    </source>
</evidence>
<reference evidence="8" key="1">
    <citation type="journal article" date="2015" name="PLoS Genet.">
        <title>Genome Sequence and Transcriptome Analyses of Chrysochromulina tobin: Metabolic Tools for Enhanced Algal Fitness in the Prominent Order Prymnesiales (Haptophyceae).</title>
        <authorList>
            <person name="Hovde B.T."/>
            <person name="Deodato C.R."/>
            <person name="Hunsperger H.M."/>
            <person name="Ryken S.A."/>
            <person name="Yost W."/>
            <person name="Jha R.K."/>
            <person name="Patterson J."/>
            <person name="Monnat R.J. Jr."/>
            <person name="Barlow S.B."/>
            <person name="Starkenburg S.R."/>
            <person name="Cattolico R.A."/>
        </authorList>
    </citation>
    <scope>NUCLEOTIDE SEQUENCE</scope>
    <source>
        <strain evidence="8">CCMP291</strain>
    </source>
</reference>
<dbReference type="GO" id="GO:0042391">
    <property type="term" value="P:regulation of membrane potential"/>
    <property type="evidence" value="ECO:0007669"/>
    <property type="project" value="TreeGrafter"/>
</dbReference>
<dbReference type="EMBL" id="JWZX01003390">
    <property type="protein sequence ID" value="KOO21099.1"/>
    <property type="molecule type" value="Genomic_DNA"/>
</dbReference>
<keyword evidence="4 5" id="KW-0472">Membrane</keyword>
<dbReference type="Proteomes" id="UP000037460">
    <property type="component" value="Unassembled WGS sequence"/>
</dbReference>
<protein>
    <submittedName>
        <fullName evidence="7">Voltage-gated ion channel superfamily</fullName>
    </submittedName>
</protein>
<dbReference type="PANTHER" id="PTHR10217">
    <property type="entry name" value="VOLTAGE AND LIGAND GATED POTASSIUM CHANNEL"/>
    <property type="match status" value="1"/>
</dbReference>
<dbReference type="GO" id="GO:0005886">
    <property type="term" value="C:plasma membrane"/>
    <property type="evidence" value="ECO:0007669"/>
    <property type="project" value="TreeGrafter"/>
</dbReference>
<name>A0A0M0J3F8_9EUKA</name>
<dbReference type="GO" id="GO:0005249">
    <property type="term" value="F:voltage-gated potassium channel activity"/>
    <property type="evidence" value="ECO:0007669"/>
    <property type="project" value="TreeGrafter"/>
</dbReference>
<keyword evidence="2 5" id="KW-0812">Transmembrane</keyword>
<proteinExistence type="predicted"/>
<evidence type="ECO:0000256" key="5">
    <source>
        <dbReference type="SAM" id="Phobius"/>
    </source>
</evidence>
<feature type="transmembrane region" description="Helical" evidence="5">
    <location>
        <begin position="162"/>
        <end position="179"/>
    </location>
</feature>
<gene>
    <name evidence="7" type="ORF">Ctob_001430</name>
</gene>